<keyword evidence="1" id="KW-0732">Signal</keyword>
<evidence type="ECO:0000313" key="3">
    <source>
        <dbReference type="Proteomes" id="UP001189429"/>
    </source>
</evidence>
<evidence type="ECO:0000313" key="2">
    <source>
        <dbReference type="EMBL" id="CAK0839474.1"/>
    </source>
</evidence>
<dbReference type="EMBL" id="CAUYUJ010014296">
    <property type="protein sequence ID" value="CAK0839474.1"/>
    <property type="molecule type" value="Genomic_DNA"/>
</dbReference>
<keyword evidence="3" id="KW-1185">Reference proteome</keyword>
<reference evidence="2" key="1">
    <citation type="submission" date="2023-10" db="EMBL/GenBank/DDBJ databases">
        <authorList>
            <person name="Chen Y."/>
            <person name="Shah S."/>
            <person name="Dougan E. K."/>
            <person name="Thang M."/>
            <person name="Chan C."/>
        </authorList>
    </citation>
    <scope>NUCLEOTIDE SEQUENCE [LARGE SCALE GENOMIC DNA]</scope>
</reference>
<dbReference type="Proteomes" id="UP001189429">
    <property type="component" value="Unassembled WGS sequence"/>
</dbReference>
<feature type="signal peptide" evidence="1">
    <location>
        <begin position="1"/>
        <end position="22"/>
    </location>
</feature>
<feature type="chain" id="PRO_5046340957" evidence="1">
    <location>
        <begin position="23"/>
        <end position="221"/>
    </location>
</feature>
<accession>A0ABN9T3A9</accession>
<organism evidence="2 3">
    <name type="scientific">Prorocentrum cordatum</name>
    <dbReference type="NCBI Taxonomy" id="2364126"/>
    <lineage>
        <taxon>Eukaryota</taxon>
        <taxon>Sar</taxon>
        <taxon>Alveolata</taxon>
        <taxon>Dinophyceae</taxon>
        <taxon>Prorocentrales</taxon>
        <taxon>Prorocentraceae</taxon>
        <taxon>Prorocentrum</taxon>
    </lineage>
</organism>
<name>A0ABN9T3A9_9DINO</name>
<gene>
    <name evidence="2" type="ORF">PCOR1329_LOCUS35144</name>
</gene>
<protein>
    <submittedName>
        <fullName evidence="2">Uncharacterized protein</fullName>
    </submittedName>
</protein>
<comment type="caution">
    <text evidence="2">The sequence shown here is derived from an EMBL/GenBank/DDBJ whole genome shotgun (WGS) entry which is preliminary data.</text>
</comment>
<sequence>MVLARAIACLIFALGGSNLASAVSLISKSERGTGLDAALDPQDKMDTDLGCNDIESRWVDASGSFYSGSVIEITEESWCPLDVKEAVHTSATYSHKILSCRRAELFEQRTNGVQKKFRATVGPNQTLFVELPINNLQWTLVRDSARSISWPSGLRLSFDDAEDELRHTAEANQRNRLPTLATSALLMAAALGEARFEEGAPRRWIPSSWSRRWPSAWARGT</sequence>
<evidence type="ECO:0000256" key="1">
    <source>
        <dbReference type="SAM" id="SignalP"/>
    </source>
</evidence>
<proteinExistence type="predicted"/>